<evidence type="ECO:0000313" key="1">
    <source>
        <dbReference type="EMBL" id="AHE53048.1"/>
    </source>
</evidence>
<dbReference type="Pfam" id="PF13618">
    <property type="entry name" value="Gluconate_2-dh3"/>
    <property type="match status" value="1"/>
</dbReference>
<dbReference type="Proteomes" id="UP000018851">
    <property type="component" value="Chromosome"/>
</dbReference>
<dbReference type="EMBL" id="CP006644">
    <property type="protein sequence ID" value="AHE53048.1"/>
    <property type="molecule type" value="Genomic_DNA"/>
</dbReference>
<dbReference type="PATRIC" id="fig|1123269.5.peg.1278"/>
<gene>
    <name evidence="1" type="ORF">NX02_06590</name>
</gene>
<dbReference type="AlphaFoldDB" id="W0A9R5"/>
<dbReference type="InterPro" id="IPR027056">
    <property type="entry name" value="Gluconate_2DH_su3"/>
</dbReference>
<dbReference type="STRING" id="1123269.NX02_06590"/>
<evidence type="ECO:0008006" key="3">
    <source>
        <dbReference type="Google" id="ProtNLM"/>
    </source>
</evidence>
<dbReference type="HOGENOM" id="CLU_089930_0_0_5"/>
<dbReference type="RefSeq" id="WP_342671300.1">
    <property type="nucleotide sequence ID" value="NZ_CP006644.1"/>
</dbReference>
<organism evidence="1 2">
    <name type="scientific">Sphingomonas sanxanigenens DSM 19645 = NX02</name>
    <dbReference type="NCBI Taxonomy" id="1123269"/>
    <lineage>
        <taxon>Bacteria</taxon>
        <taxon>Pseudomonadati</taxon>
        <taxon>Pseudomonadota</taxon>
        <taxon>Alphaproteobacteria</taxon>
        <taxon>Sphingomonadales</taxon>
        <taxon>Sphingomonadaceae</taxon>
        <taxon>Sphingomonas</taxon>
    </lineage>
</organism>
<reference evidence="1 2" key="1">
    <citation type="submission" date="2013-07" db="EMBL/GenBank/DDBJ databases">
        <title>Completed genome of Sphingomonas sanxanigenens NX02.</title>
        <authorList>
            <person name="Ma T."/>
            <person name="Huang H."/>
            <person name="Wu M."/>
            <person name="Li X."/>
            <person name="Li G."/>
        </authorList>
    </citation>
    <scope>NUCLEOTIDE SEQUENCE [LARGE SCALE GENOMIC DNA]</scope>
    <source>
        <strain evidence="1 2">NX02</strain>
    </source>
</reference>
<accession>W0A9R5</accession>
<sequence>MDAQRQGESMTMFAPSNILSIDRRTALAGFAAVFGSSLFAPLARAAGYEPIPKINTGKPAVVFTLPQRALVTALSERVMPTTDTPGAIAAGVPEYIEHMLGDWAIDDDRDLILGGLAALDARSMADYRKPALKASGTEQDALLTLAMNDRIPGGAEFFEAFRQLVVTGYFTSEVGITQERHYLPVPGDYDGAYPASKIDRIFSA</sequence>
<protein>
    <recommendedName>
        <fullName evidence="3">Transcriptional initiation protein Tat</fullName>
    </recommendedName>
</protein>
<proteinExistence type="predicted"/>
<name>W0A9R5_9SPHN</name>
<evidence type="ECO:0000313" key="2">
    <source>
        <dbReference type="Proteomes" id="UP000018851"/>
    </source>
</evidence>
<dbReference type="eggNOG" id="ENOG502ZBTF">
    <property type="taxonomic scope" value="Bacteria"/>
</dbReference>
<dbReference type="KEGG" id="ssan:NX02_06590"/>
<keyword evidence="2" id="KW-1185">Reference proteome</keyword>